<dbReference type="GO" id="GO:0005524">
    <property type="term" value="F:ATP binding"/>
    <property type="evidence" value="ECO:0007669"/>
    <property type="project" value="UniProtKB-KW"/>
</dbReference>
<dbReference type="UniPathway" id="UPA00253">
    <property type="reaction ID" value="UER00333"/>
</dbReference>
<dbReference type="Pfam" id="PF02540">
    <property type="entry name" value="NAD_synthase"/>
    <property type="match status" value="2"/>
</dbReference>
<dbReference type="NCBIfam" id="NF002048">
    <property type="entry name" value="PRK00876.1"/>
    <property type="match status" value="1"/>
</dbReference>
<dbReference type="STRING" id="188937.MA_3715"/>
<comment type="similarity">
    <text evidence="6">Belongs to the NAD synthetase family.</text>
</comment>
<keyword evidence="5 6" id="KW-0520">NAD</keyword>
<dbReference type="InterPro" id="IPR014729">
    <property type="entry name" value="Rossmann-like_a/b/a_fold"/>
</dbReference>
<evidence type="ECO:0000256" key="7">
    <source>
        <dbReference type="RuleBase" id="RU003812"/>
    </source>
</evidence>
<evidence type="ECO:0000256" key="5">
    <source>
        <dbReference type="ARBA" id="ARBA00023027"/>
    </source>
</evidence>
<dbReference type="InterPro" id="IPR003694">
    <property type="entry name" value="NAD_synthase"/>
</dbReference>
<feature type="domain" description="NAD/GMP synthase" evidence="8">
    <location>
        <begin position="213"/>
        <end position="350"/>
    </location>
</feature>
<dbReference type="GO" id="GO:0005737">
    <property type="term" value="C:cytoplasm"/>
    <property type="evidence" value="ECO:0000318"/>
    <property type="project" value="GO_Central"/>
</dbReference>
<evidence type="ECO:0000256" key="6">
    <source>
        <dbReference type="RuleBase" id="RU003811"/>
    </source>
</evidence>
<keyword evidence="10" id="KW-1185">Reference proteome</keyword>
<dbReference type="GO" id="GO:0008795">
    <property type="term" value="F:NAD+ synthase activity"/>
    <property type="evidence" value="ECO:0007669"/>
    <property type="project" value="UniProtKB-EC"/>
</dbReference>
<keyword evidence="2 6" id="KW-0436">Ligase</keyword>
<name>Q8TJR4_METAC</name>
<comment type="pathway">
    <text evidence="1">Cofactor biosynthesis; NAD(+) biosynthesis.</text>
</comment>
<dbReference type="GO" id="GO:0009435">
    <property type="term" value="P:NAD+ biosynthetic process"/>
    <property type="evidence" value="ECO:0000318"/>
    <property type="project" value="GO_Central"/>
</dbReference>
<proteinExistence type="inferred from homology"/>
<keyword evidence="3 6" id="KW-0547">Nucleotide-binding</keyword>
<dbReference type="HOGENOM" id="CLU_059327_0_0_2"/>
<dbReference type="KEGG" id="mac:MA_3715"/>
<dbReference type="AlphaFoldDB" id="Q8TJR4"/>
<dbReference type="NCBIfam" id="TIGR00552">
    <property type="entry name" value="nadE"/>
    <property type="match status" value="1"/>
</dbReference>
<comment type="catalytic activity">
    <reaction evidence="7">
        <text>deamido-NAD(+) + NH4(+) + ATP = AMP + diphosphate + NAD(+) + H(+)</text>
        <dbReference type="Rhea" id="RHEA:21188"/>
        <dbReference type="ChEBI" id="CHEBI:15378"/>
        <dbReference type="ChEBI" id="CHEBI:28938"/>
        <dbReference type="ChEBI" id="CHEBI:30616"/>
        <dbReference type="ChEBI" id="CHEBI:33019"/>
        <dbReference type="ChEBI" id="CHEBI:57540"/>
        <dbReference type="ChEBI" id="CHEBI:58437"/>
        <dbReference type="ChEBI" id="CHEBI:456215"/>
        <dbReference type="EC" id="6.3.1.5"/>
    </reaction>
</comment>
<dbReference type="Gene3D" id="3.40.50.620">
    <property type="entry name" value="HUPs"/>
    <property type="match status" value="1"/>
</dbReference>
<dbReference type="SUPFAM" id="SSF52402">
    <property type="entry name" value="Adenine nucleotide alpha hydrolases-like"/>
    <property type="match status" value="1"/>
</dbReference>
<keyword evidence="4 6" id="KW-0067">ATP-binding</keyword>
<dbReference type="InParanoid" id="Q8TJR4"/>
<evidence type="ECO:0000256" key="1">
    <source>
        <dbReference type="ARBA" id="ARBA00004790"/>
    </source>
</evidence>
<evidence type="ECO:0000256" key="3">
    <source>
        <dbReference type="ARBA" id="ARBA00022741"/>
    </source>
</evidence>
<reference evidence="9 10" key="1">
    <citation type="journal article" date="2002" name="Genome Res.">
        <title>The genome of Methanosarcina acetivorans reveals extensive metabolic and physiological diversity.</title>
        <authorList>
            <person name="Galagan J.E."/>
            <person name="Nusbaum C."/>
            <person name="Roy A."/>
            <person name="Endrizzi M.G."/>
            <person name="Macdonald P."/>
            <person name="FitzHugh W."/>
            <person name="Calvo S."/>
            <person name="Engels R."/>
            <person name="Smirnov S."/>
            <person name="Atnoor D."/>
            <person name="Brown A."/>
            <person name="Allen N."/>
            <person name="Naylor J."/>
            <person name="Stange-Thomann N."/>
            <person name="DeArellano K."/>
            <person name="Johnson R."/>
            <person name="Linton L."/>
            <person name="McEwan P."/>
            <person name="McKernan K."/>
            <person name="Talamas J."/>
            <person name="Tirrell A."/>
            <person name="Ye W."/>
            <person name="Zimmer A."/>
            <person name="Barber R.D."/>
            <person name="Cann I."/>
            <person name="Graham D.E."/>
            <person name="Grahame D.A."/>
            <person name="Guss A."/>
            <person name="Hedderich R."/>
            <person name="Ingram-Smith C."/>
            <person name="Kuettner C.H."/>
            <person name="Krzycki J.A."/>
            <person name="Leigh J.A."/>
            <person name="Li W."/>
            <person name="Liu J."/>
            <person name="Mukhopadhyay B."/>
            <person name="Reeve J.N."/>
            <person name="Smith K."/>
            <person name="Springer T.A."/>
            <person name="Umayam L.A."/>
            <person name="White O."/>
            <person name="White R.H."/>
            <person name="de Macario E.C."/>
            <person name="Ferry J.G."/>
            <person name="Jarrell K.F."/>
            <person name="Jing H."/>
            <person name="Macario A.J.L."/>
            <person name="Paulsen I."/>
            <person name="Pritchett M."/>
            <person name="Sowers K.R."/>
            <person name="Swanson R.V."/>
            <person name="Zinder S.H."/>
            <person name="Lander E."/>
            <person name="Metcalf W.W."/>
            <person name="Birren B."/>
        </authorList>
    </citation>
    <scope>NUCLEOTIDE SEQUENCE [LARGE SCALE GENOMIC DNA]</scope>
    <source>
        <strain evidence="10">ATCC 35395 / DSM 2834 / JCM 12185 / C2A</strain>
    </source>
</reference>
<feature type="domain" description="NAD/GMP synthase" evidence="8">
    <location>
        <begin position="66"/>
        <end position="152"/>
    </location>
</feature>
<sequence>MNEYLIIKQIIDQGNNIMQITEGSVTQTMENNAGQLTKNNAGKLVDTGNVQILEELNRDIDKLAASLRGFIREQVTAFKKKGVVLGVSGGVDSAVTLTLCVQEFGKEKVYGLLLPEKESAPSSKTLGAEICESLGVSYEEVPISPILEALNIYEKKDQVLKRACPEYDPEIHKTSLVLPDFLDRELLNVPYIRLIKDGETVAKHRLKAADYLELIGLQGVKQRSRMLVQYMYAEKMNYVVCGTTNKTEVVLGQYVKYGDGGVDLEPLADCYKTQVYALAKHLGVNEAIIKRPPSADTWSHYTTDEEFYWRMPMHIIDQLLYSREHNMSLEVTEKNTGLPRDTIEKAWRHIDRVKDTTEYIRAVPPVFYLDR</sequence>
<dbReference type="GO" id="GO:0003952">
    <property type="term" value="F:NAD+ synthase (glutamine-hydrolyzing) activity"/>
    <property type="evidence" value="ECO:0007669"/>
    <property type="project" value="InterPro"/>
</dbReference>
<evidence type="ECO:0000256" key="2">
    <source>
        <dbReference type="ARBA" id="ARBA00022598"/>
    </source>
</evidence>
<evidence type="ECO:0000259" key="8">
    <source>
        <dbReference type="Pfam" id="PF02540"/>
    </source>
</evidence>
<gene>
    <name evidence="9" type="ordered locus">MA_3715</name>
</gene>
<dbReference type="GO" id="GO:0004359">
    <property type="term" value="F:glutaminase activity"/>
    <property type="evidence" value="ECO:0007669"/>
    <property type="project" value="InterPro"/>
</dbReference>
<dbReference type="PhylomeDB" id="Q8TJR4"/>
<dbReference type="InterPro" id="IPR022310">
    <property type="entry name" value="NAD/GMP_synthase"/>
</dbReference>
<dbReference type="EnsemblBacteria" id="AAM07068">
    <property type="protein sequence ID" value="AAM07068"/>
    <property type="gene ID" value="MA_3715"/>
</dbReference>
<dbReference type="PANTHER" id="PTHR23090">
    <property type="entry name" value="NH 3 /GLUTAMINE-DEPENDENT NAD + SYNTHETASE"/>
    <property type="match status" value="1"/>
</dbReference>
<dbReference type="CDD" id="cd00553">
    <property type="entry name" value="NAD_synthase"/>
    <property type="match status" value="1"/>
</dbReference>
<dbReference type="EMBL" id="AE010299">
    <property type="protein sequence ID" value="AAM07068.1"/>
    <property type="molecule type" value="Genomic_DNA"/>
</dbReference>
<dbReference type="Proteomes" id="UP000002487">
    <property type="component" value="Chromosome"/>
</dbReference>
<evidence type="ECO:0000256" key="4">
    <source>
        <dbReference type="ARBA" id="ARBA00022840"/>
    </source>
</evidence>
<dbReference type="EC" id="6.3.1.5" evidence="7"/>
<accession>Q8TJR4</accession>
<evidence type="ECO:0000313" key="10">
    <source>
        <dbReference type="Proteomes" id="UP000002487"/>
    </source>
</evidence>
<dbReference type="PANTHER" id="PTHR23090:SF9">
    <property type="entry name" value="GLUTAMINE-DEPENDENT NAD(+) SYNTHETASE"/>
    <property type="match status" value="1"/>
</dbReference>
<evidence type="ECO:0000313" key="9">
    <source>
        <dbReference type="EMBL" id="AAM07068.1"/>
    </source>
</evidence>
<protein>
    <recommendedName>
        <fullName evidence="7">NH(3)-dependent NAD(+) synthetase</fullName>
        <ecNumber evidence="7">6.3.1.5</ecNumber>
    </recommendedName>
</protein>
<organism evidence="9 10">
    <name type="scientific">Methanosarcina acetivorans (strain ATCC 35395 / DSM 2834 / JCM 12185 / C2A)</name>
    <dbReference type="NCBI Taxonomy" id="188937"/>
    <lineage>
        <taxon>Archaea</taxon>
        <taxon>Methanobacteriati</taxon>
        <taxon>Methanobacteriota</taxon>
        <taxon>Stenosarchaea group</taxon>
        <taxon>Methanomicrobia</taxon>
        <taxon>Methanosarcinales</taxon>
        <taxon>Methanosarcinaceae</taxon>
        <taxon>Methanosarcina</taxon>
    </lineage>
</organism>